<dbReference type="AlphaFoldDB" id="A0A7X2XN74"/>
<comment type="caution">
    <text evidence="2">The sequence shown here is derived from an EMBL/GenBank/DDBJ whole genome shotgun (WGS) entry which is preliminary data.</text>
</comment>
<evidence type="ECO:0000313" key="2">
    <source>
        <dbReference type="EMBL" id="MTV44562.1"/>
    </source>
</evidence>
<protein>
    <recommendedName>
        <fullName evidence="1">Peptidase M26 C-terminal domain-containing protein</fullName>
    </recommendedName>
</protein>
<evidence type="ECO:0000313" key="3">
    <source>
        <dbReference type="Proteomes" id="UP000467349"/>
    </source>
</evidence>
<dbReference type="Pfam" id="PF07580">
    <property type="entry name" value="Peptidase_M26_C"/>
    <property type="match status" value="1"/>
</dbReference>
<dbReference type="InterPro" id="IPR011505">
    <property type="entry name" value="Peptidase_M26_C_dom"/>
</dbReference>
<reference evidence="2 3" key="1">
    <citation type="submission" date="2019-11" db="EMBL/GenBank/DDBJ databases">
        <title>Growth characteristics of pneumococcus vary with the chemical composition of the capsule and with environmental conditions.</title>
        <authorList>
            <person name="Tothpal A."/>
            <person name="Desobry K."/>
            <person name="Joshi S."/>
            <person name="Wyllie A.L."/>
            <person name="Weinberger D.M."/>
        </authorList>
    </citation>
    <scope>NUCLEOTIDE SEQUENCE [LARGE SCALE GENOMIC DNA]</scope>
    <source>
        <strain evidence="3">pnumococcus09N</strain>
    </source>
</reference>
<dbReference type="GO" id="GO:0004222">
    <property type="term" value="F:metalloendopeptidase activity"/>
    <property type="evidence" value="ECO:0007669"/>
    <property type="project" value="InterPro"/>
</dbReference>
<dbReference type="Proteomes" id="UP000467349">
    <property type="component" value="Unassembled WGS sequence"/>
</dbReference>
<organism evidence="2 3">
    <name type="scientific">Streptococcus pneumoniae</name>
    <dbReference type="NCBI Taxonomy" id="1313"/>
    <lineage>
        <taxon>Bacteria</taxon>
        <taxon>Bacillati</taxon>
        <taxon>Bacillota</taxon>
        <taxon>Bacilli</taxon>
        <taxon>Lactobacillales</taxon>
        <taxon>Streptococcaceae</taxon>
        <taxon>Streptococcus</taxon>
    </lineage>
</organism>
<sequence length="104" mass="11388">EVLSVTGMKDGQFVTDLSEIDKIMIHYADGTKEEKSVSPKPTSNVEQVKEYGITDLGDVVYTPNMVVKDRAQLLSDVKAKLDTITLESPEVRAITGNVGALYLE</sequence>
<feature type="domain" description="Peptidase M26 C-terminal" evidence="1">
    <location>
        <begin position="47"/>
        <end position="104"/>
    </location>
</feature>
<dbReference type="GO" id="GO:0005576">
    <property type="term" value="C:extracellular region"/>
    <property type="evidence" value="ECO:0007669"/>
    <property type="project" value="InterPro"/>
</dbReference>
<dbReference type="EMBL" id="WNHU01000508">
    <property type="protein sequence ID" value="MTV44562.1"/>
    <property type="molecule type" value="Genomic_DNA"/>
</dbReference>
<evidence type="ECO:0000259" key="1">
    <source>
        <dbReference type="Pfam" id="PF07580"/>
    </source>
</evidence>
<gene>
    <name evidence="2" type="ORF">GM545_13585</name>
</gene>
<feature type="non-terminal residue" evidence="2">
    <location>
        <position position="104"/>
    </location>
</feature>
<accession>A0A7X2XN74</accession>
<proteinExistence type="predicted"/>
<name>A0A7X2XN74_STREE</name>
<dbReference type="RefSeq" id="WP_155474391.1">
    <property type="nucleotide sequence ID" value="NZ_WNHU01000508.1"/>
</dbReference>
<feature type="non-terminal residue" evidence="2">
    <location>
        <position position="1"/>
    </location>
</feature>
<dbReference type="GO" id="GO:0008270">
    <property type="term" value="F:zinc ion binding"/>
    <property type="evidence" value="ECO:0007669"/>
    <property type="project" value="InterPro"/>
</dbReference>